<dbReference type="InterPro" id="IPR033452">
    <property type="entry name" value="GH30_C"/>
</dbReference>
<dbReference type="InterPro" id="IPR033453">
    <property type="entry name" value="Glyco_hydro_30_TIM-barrel"/>
</dbReference>
<evidence type="ECO:0008006" key="7">
    <source>
        <dbReference type="Google" id="ProtNLM"/>
    </source>
</evidence>
<accession>A0A7S1WEP9</accession>
<evidence type="ECO:0000313" key="6">
    <source>
        <dbReference type="EMBL" id="CAD9163705.1"/>
    </source>
</evidence>
<organism evidence="6">
    <name type="scientific">Alexandrium catenella</name>
    <name type="common">Red tide dinoflagellate</name>
    <name type="synonym">Gonyaulax catenella</name>
    <dbReference type="NCBI Taxonomy" id="2925"/>
    <lineage>
        <taxon>Eukaryota</taxon>
        <taxon>Sar</taxon>
        <taxon>Alveolata</taxon>
        <taxon>Dinophyceae</taxon>
        <taxon>Gonyaulacales</taxon>
        <taxon>Pyrocystaceae</taxon>
        <taxon>Alexandrium</taxon>
    </lineage>
</organism>
<dbReference type="Pfam" id="PF17189">
    <property type="entry name" value="Glyco_hydro_30C"/>
    <property type="match status" value="1"/>
</dbReference>
<dbReference type="InterPro" id="IPR017853">
    <property type="entry name" value="GH"/>
</dbReference>
<keyword evidence="2" id="KW-0732">Signal</keyword>
<proteinExistence type="inferred from homology"/>
<evidence type="ECO:0000259" key="4">
    <source>
        <dbReference type="Pfam" id="PF02055"/>
    </source>
</evidence>
<name>A0A7S1WEP9_ALECA</name>
<dbReference type="Gene3D" id="3.20.20.80">
    <property type="entry name" value="Glycosidases"/>
    <property type="match status" value="1"/>
</dbReference>
<dbReference type="GO" id="GO:0016020">
    <property type="term" value="C:membrane"/>
    <property type="evidence" value="ECO:0007669"/>
    <property type="project" value="GOC"/>
</dbReference>
<evidence type="ECO:0000256" key="2">
    <source>
        <dbReference type="ARBA" id="ARBA00022729"/>
    </source>
</evidence>
<keyword evidence="3" id="KW-0378">Hydrolase</keyword>
<dbReference type="InterPro" id="IPR001139">
    <property type="entry name" value="Glyco_hydro_30"/>
</dbReference>
<dbReference type="InterPro" id="IPR013780">
    <property type="entry name" value="Glyco_hydro_b"/>
</dbReference>
<dbReference type="AlphaFoldDB" id="A0A7S1WEP9"/>
<sequence>MLECRGRRLLLVGTPWSPPAWMKTSRKMDRSGTPCLRMRAHGPWAEYISRWIAVFKAKGVPIWAITVQNEPENNATWEACVMTPEEEARFLGHHLGPVVRSAHPEVLIFVFDHNKDRVYPWTKAIYAHQEAAKFADGIAFHWYSGDGFDAIRRVHLEYPKALLLASEATYERWRWQKGTRLDTGDWSFGEGYAHDIIGNLEAGAAGWTDWNLLLDEHGGPNHVGNVCDAAMVASSSGEELRVHPQYYFIGHFSKYLLPGSVRAATTVQGSVTYMGANRPYGTCTSEDGLQATTFVRPDGHVATVVLNCGDSEIKFRLRDHEGGRALASRIPAHAVQTYLFERGERA</sequence>
<dbReference type="PANTHER" id="PTHR11069:SF23">
    <property type="entry name" value="LYSOSOMAL ACID GLUCOSYLCERAMIDASE"/>
    <property type="match status" value="1"/>
</dbReference>
<evidence type="ECO:0000256" key="3">
    <source>
        <dbReference type="ARBA" id="ARBA00022801"/>
    </source>
</evidence>
<dbReference type="EMBL" id="HBGE01067511">
    <property type="protein sequence ID" value="CAD9163705.1"/>
    <property type="molecule type" value="Transcribed_RNA"/>
</dbReference>
<gene>
    <name evidence="6" type="ORF">ACAT0790_LOCUS40470</name>
</gene>
<protein>
    <recommendedName>
        <fullName evidence="7">Glucosylceramidase</fullName>
    </recommendedName>
</protein>
<evidence type="ECO:0000259" key="5">
    <source>
        <dbReference type="Pfam" id="PF17189"/>
    </source>
</evidence>
<reference evidence="6" key="1">
    <citation type="submission" date="2021-01" db="EMBL/GenBank/DDBJ databases">
        <authorList>
            <person name="Corre E."/>
            <person name="Pelletier E."/>
            <person name="Niang G."/>
            <person name="Scheremetjew M."/>
            <person name="Finn R."/>
            <person name="Kale V."/>
            <person name="Holt S."/>
            <person name="Cochrane G."/>
            <person name="Meng A."/>
            <person name="Brown T."/>
            <person name="Cohen L."/>
        </authorList>
    </citation>
    <scope>NUCLEOTIDE SEQUENCE</scope>
    <source>
        <strain evidence="6">OF101</strain>
    </source>
</reference>
<dbReference type="GO" id="GO:0004348">
    <property type="term" value="F:glucosylceramidase activity"/>
    <property type="evidence" value="ECO:0007669"/>
    <property type="project" value="InterPro"/>
</dbReference>
<comment type="similarity">
    <text evidence="1">Belongs to the glycosyl hydrolase 30 family.</text>
</comment>
<dbReference type="GO" id="GO:0006680">
    <property type="term" value="P:glucosylceramide catabolic process"/>
    <property type="evidence" value="ECO:0007669"/>
    <property type="project" value="TreeGrafter"/>
</dbReference>
<dbReference type="SUPFAM" id="SSF51445">
    <property type="entry name" value="(Trans)glycosidases"/>
    <property type="match status" value="1"/>
</dbReference>
<dbReference type="Gene3D" id="2.60.40.1180">
    <property type="entry name" value="Golgi alpha-mannosidase II"/>
    <property type="match status" value="1"/>
</dbReference>
<feature type="domain" description="Glycosyl hydrolase family 30 beta sandwich" evidence="5">
    <location>
        <begin position="260"/>
        <end position="338"/>
    </location>
</feature>
<dbReference type="PANTHER" id="PTHR11069">
    <property type="entry name" value="GLUCOSYLCERAMIDASE"/>
    <property type="match status" value="1"/>
</dbReference>
<dbReference type="Pfam" id="PF02055">
    <property type="entry name" value="Glyco_hydro_30"/>
    <property type="match status" value="1"/>
</dbReference>
<feature type="domain" description="Glycosyl hydrolase family 30 TIM-barrel" evidence="4">
    <location>
        <begin position="8"/>
        <end position="256"/>
    </location>
</feature>
<evidence type="ECO:0000256" key="1">
    <source>
        <dbReference type="ARBA" id="ARBA00005382"/>
    </source>
</evidence>